<evidence type="ECO:0000313" key="1">
    <source>
        <dbReference type="EMBL" id="KAJ8714230.1"/>
    </source>
</evidence>
<comment type="caution">
    <text evidence="1">The sequence shown here is derived from an EMBL/GenBank/DDBJ whole genome shotgun (WGS) entry which is preliminary data.</text>
</comment>
<evidence type="ECO:0000313" key="2">
    <source>
        <dbReference type="Proteomes" id="UP001231649"/>
    </source>
</evidence>
<proteinExistence type="predicted"/>
<dbReference type="EMBL" id="CM056796">
    <property type="protein sequence ID" value="KAJ8714230.1"/>
    <property type="molecule type" value="Genomic_DNA"/>
</dbReference>
<gene>
    <name evidence="1" type="ORF">PYW08_007850</name>
</gene>
<accession>A0ACC2QDB3</accession>
<organism evidence="1 2">
    <name type="scientific">Mythimna loreyi</name>
    <dbReference type="NCBI Taxonomy" id="667449"/>
    <lineage>
        <taxon>Eukaryota</taxon>
        <taxon>Metazoa</taxon>
        <taxon>Ecdysozoa</taxon>
        <taxon>Arthropoda</taxon>
        <taxon>Hexapoda</taxon>
        <taxon>Insecta</taxon>
        <taxon>Pterygota</taxon>
        <taxon>Neoptera</taxon>
        <taxon>Endopterygota</taxon>
        <taxon>Lepidoptera</taxon>
        <taxon>Glossata</taxon>
        <taxon>Ditrysia</taxon>
        <taxon>Noctuoidea</taxon>
        <taxon>Noctuidae</taxon>
        <taxon>Noctuinae</taxon>
        <taxon>Hadenini</taxon>
        <taxon>Mythimna</taxon>
    </lineage>
</organism>
<name>A0ACC2QDB3_9NEOP</name>
<protein>
    <submittedName>
        <fullName evidence="1">Uncharacterized protein</fullName>
    </submittedName>
</protein>
<sequence length="260" mass="29947">MELLNSWKSELDAKFSDMWSKQNSLIAKLSTEILELKTQTSKINESNNEIVTSTAFINKQYEEIGSALDWLQKERLEQRKCLEKLERKVQDLQLKSRSSSIEVRNVPLKNNENSEDLTKTVTKIGEVVGISISAADLRDIYRLPGKDGSTRPIIVEFQTVQMKSNTLSAVREFNNKKKTVEEKLNTESINIQGKRQPVYVADYLPVSSKRLFHAAREFAKQEKFKYCWTSNGNIFLRKEHGDKQILISSDQCLLDLKKKL</sequence>
<reference evidence="1" key="1">
    <citation type="submission" date="2023-03" db="EMBL/GenBank/DDBJ databases">
        <title>Chromosome-level genomes of two armyworms, Mythimna separata and Mythimna loreyi, provide insights into the biosynthesis and reception of sex pheromones.</title>
        <authorList>
            <person name="Zhao H."/>
        </authorList>
    </citation>
    <scope>NUCLEOTIDE SEQUENCE</scope>
    <source>
        <strain evidence="1">BeijingLab</strain>
    </source>
</reference>
<keyword evidence="2" id="KW-1185">Reference proteome</keyword>
<dbReference type="Proteomes" id="UP001231649">
    <property type="component" value="Chromosome 20"/>
</dbReference>